<dbReference type="PANTHER" id="PTHR40045:SF1">
    <property type="entry name" value="YQCI_YCGG FAMILY PROTEIN"/>
    <property type="match status" value="1"/>
</dbReference>
<sequence length="226" mass="25174">MVFDTLHGETVSPDEFIAQIKAPEFPCVGAKSAAARGNLKIVRARDITSGWNDLDIHRELLNWADEYDGKDSNLRSLVVLFDGPTTLSETAFEKAMWERLQSFAAKDAWLGEDFASSVSADPDDPHFSVSFGGEAYFVVGLHPRASRPARRFAAPAMVFNLHDQFEKLRAQGRYDRMRETIIERDIAIAGTINPMLAQHGEVSAARQFSGRAVGDDWKCPFQDPRA</sequence>
<dbReference type="OrthoDB" id="283514at2"/>
<gene>
    <name evidence="1" type="ORF">FEV51_01320</name>
</gene>
<dbReference type="Pfam" id="PF08892">
    <property type="entry name" value="YqcI_YcgG"/>
    <property type="match status" value="1"/>
</dbReference>
<evidence type="ECO:0000313" key="1">
    <source>
        <dbReference type="EMBL" id="TMM49867.1"/>
    </source>
</evidence>
<keyword evidence="2" id="KW-1185">Reference proteome</keyword>
<evidence type="ECO:0000313" key="2">
    <source>
        <dbReference type="Proteomes" id="UP000309668"/>
    </source>
</evidence>
<proteinExistence type="predicted"/>
<accession>A0A5S3Q0K8</accession>
<dbReference type="Proteomes" id="UP000309668">
    <property type="component" value="Unassembled WGS sequence"/>
</dbReference>
<reference evidence="1 2" key="1">
    <citation type="submission" date="2019-05" db="EMBL/GenBank/DDBJ databases">
        <title>Erythrobacter marisflavi sp. nov., isolated from isolated from water of an estuary environment.</title>
        <authorList>
            <person name="Yoon J.-H."/>
        </authorList>
    </citation>
    <scope>NUCLEOTIDE SEQUENCE [LARGE SCALE GENOMIC DNA]</scope>
    <source>
        <strain evidence="1 2">KEM-5</strain>
    </source>
</reference>
<dbReference type="InterPro" id="IPR014988">
    <property type="entry name" value="Uncharacterised_YqcI/YcgG"/>
</dbReference>
<protein>
    <submittedName>
        <fullName evidence="1">YqcI/YcgG family protein</fullName>
    </submittedName>
</protein>
<dbReference type="AlphaFoldDB" id="A0A5S3Q0K8"/>
<dbReference type="PANTHER" id="PTHR40045">
    <property type="entry name" value="YCGG FAMILY PROTEIN"/>
    <property type="match status" value="1"/>
</dbReference>
<dbReference type="EMBL" id="VCAO01000001">
    <property type="protein sequence ID" value="TMM49867.1"/>
    <property type="molecule type" value="Genomic_DNA"/>
</dbReference>
<comment type="caution">
    <text evidence="1">The sequence shown here is derived from an EMBL/GenBank/DDBJ whole genome shotgun (WGS) entry which is preliminary data.</text>
</comment>
<organism evidence="1 2">
    <name type="scientific">Qipengyuania marisflavi</name>
    <dbReference type="NCBI Taxonomy" id="2486356"/>
    <lineage>
        <taxon>Bacteria</taxon>
        <taxon>Pseudomonadati</taxon>
        <taxon>Pseudomonadota</taxon>
        <taxon>Alphaproteobacteria</taxon>
        <taxon>Sphingomonadales</taxon>
        <taxon>Erythrobacteraceae</taxon>
        <taxon>Qipengyuania</taxon>
    </lineage>
</organism>
<dbReference type="NCBIfam" id="NF041366">
    <property type="entry name" value="GntA_guanitoxin"/>
    <property type="match status" value="1"/>
</dbReference>
<dbReference type="RefSeq" id="WP_138615428.1">
    <property type="nucleotide sequence ID" value="NZ_VCAO01000001.1"/>
</dbReference>
<name>A0A5S3Q0K8_9SPHN</name>